<proteinExistence type="predicted"/>
<organism evidence="1">
    <name type="scientific">Vibrio crassostreae 9CS106</name>
    <dbReference type="NCBI Taxonomy" id="1191300"/>
    <lineage>
        <taxon>Bacteria</taxon>
        <taxon>Pseudomonadati</taxon>
        <taxon>Pseudomonadota</taxon>
        <taxon>Gammaproteobacteria</taxon>
        <taxon>Vibrionales</taxon>
        <taxon>Vibrionaceae</taxon>
        <taxon>Vibrio</taxon>
    </lineage>
</organism>
<accession>A0A1B1C3A7</accession>
<dbReference type="InterPro" id="IPR021352">
    <property type="entry name" value="DUF2971"/>
</dbReference>
<dbReference type="Pfam" id="PF11185">
    <property type="entry name" value="DUF2971"/>
    <property type="match status" value="1"/>
</dbReference>
<name>A0A1B1C3A7_9VIBR</name>
<protein>
    <recommendedName>
        <fullName evidence="2">DUF2971 domain-containing protein</fullName>
    </recommendedName>
</protein>
<evidence type="ECO:0008006" key="2">
    <source>
        <dbReference type="Google" id="ProtNLM"/>
    </source>
</evidence>
<reference evidence="1" key="2">
    <citation type="submission" date="2016-06" db="EMBL/GenBank/DDBJ databases">
        <title>Adaptive Radiation by Waves of Gene Transfer Leads to Fine-Scale Resource Partitioning in Marine Microbes.</title>
        <authorList>
            <person name="Hehemann J.-H."/>
            <person name="Arevalo P."/>
            <person name="Datta M.S."/>
            <person name="Yu X."/>
            <person name="Corzett C."/>
            <person name="Henschel A."/>
            <person name="Preheim S.P."/>
            <person name="Timberlake S."/>
            <person name="Alm E.J."/>
            <person name="Polz M.F."/>
        </authorList>
    </citation>
    <scope>NUCLEOTIDE SEQUENCE</scope>
    <source>
        <strain evidence="1">9CS106</strain>
    </source>
</reference>
<dbReference type="EMBL" id="CP016230">
    <property type="protein sequence ID" value="ANP79252.1"/>
    <property type="molecule type" value="Genomic_DNA"/>
</dbReference>
<evidence type="ECO:0000313" key="1">
    <source>
        <dbReference type="EMBL" id="ANP79252.1"/>
    </source>
</evidence>
<sequence>MSRFEPLYKFREVNKYSLSSIAENTLWFSHVDDFNDPFELFYKIISGINLDNMDDALEVYLSYAEKNQMSNADFKNGFLKTLATLDEEAKYSIIEKISDTIKPLQDDKIHKVKSDNKIFSLSFANDHPLLWGHYANGLKGMCIEYDFNKQKKPLNIGYCPVDYLDKPFTINVLNLLKNNTDISIYGNEIFATKNEVWSYEEEFRLVSENEVMPENKYQLSEDVISSIIIGEKMSVEDQLKVKSTIGDRNIKLYKAVAVPSDFRIDIVEYED</sequence>
<gene>
    <name evidence="1" type="ORF">A134_23310</name>
</gene>
<reference evidence="1" key="1">
    <citation type="journal article" date="2012" name="Science">
        <title>Ecological populations of bacteria act as socially cohesive units of antibiotic production and resistance.</title>
        <authorList>
            <person name="Cordero O.X."/>
            <person name="Wildschutte H."/>
            <person name="Kirkup B."/>
            <person name="Proehl S."/>
            <person name="Ngo L."/>
            <person name="Hussain F."/>
            <person name="Le Roux F."/>
            <person name="Mincer T."/>
            <person name="Polz M.F."/>
        </authorList>
    </citation>
    <scope>NUCLEOTIDE SEQUENCE</scope>
    <source>
        <strain evidence="1">9CS106</strain>
    </source>
</reference>
<dbReference type="AlphaFoldDB" id="A0A1B1C3A7"/>